<reference evidence="1 2" key="1">
    <citation type="journal article" date="2019" name="Environ. Microbiol.">
        <title>An active ?-lactamase is a part of an orchestrated cell wall stress resistance network of Bacillus subtilis and related rhizosphere species.</title>
        <authorList>
            <person name="Bucher T."/>
            <person name="Keren-Paz A."/>
            <person name="Hausser J."/>
            <person name="Olender T."/>
            <person name="Cytryn E."/>
            <person name="Kolodkin-Gal I."/>
        </authorList>
    </citation>
    <scope>NUCLEOTIDE SEQUENCE [LARGE SCALE GENOMIC DNA]</scope>
    <source>
        <strain evidence="1 2">I186</strain>
    </source>
</reference>
<evidence type="ECO:0000313" key="2">
    <source>
        <dbReference type="Proteomes" id="UP000305524"/>
    </source>
</evidence>
<gene>
    <name evidence="1" type="ORF">FC701_37250</name>
</gene>
<proteinExistence type="predicted"/>
<sequence>TLKMYSKLNEERQIVFDDIKKRGSIYEE</sequence>
<organism evidence="1 2">
    <name type="scientific">Bacillus mycoides</name>
    <dbReference type="NCBI Taxonomy" id="1405"/>
    <lineage>
        <taxon>Bacteria</taxon>
        <taxon>Bacillati</taxon>
        <taxon>Bacillota</taxon>
        <taxon>Bacilli</taxon>
        <taxon>Bacillales</taxon>
        <taxon>Bacillaceae</taxon>
        <taxon>Bacillus</taxon>
        <taxon>Bacillus cereus group</taxon>
    </lineage>
</organism>
<keyword evidence="1" id="KW-0808">Transferase</keyword>
<comment type="caution">
    <text evidence="1">The sequence shown here is derived from an EMBL/GenBank/DDBJ whole genome shotgun (WGS) entry which is preliminary data.</text>
</comment>
<dbReference type="Proteomes" id="UP000305524">
    <property type="component" value="Unassembled WGS sequence"/>
</dbReference>
<dbReference type="AlphaFoldDB" id="A0A4V5TMS1"/>
<accession>A0A4V5TMS1</accession>
<dbReference type="GO" id="GO:0016740">
    <property type="term" value="F:transferase activity"/>
    <property type="evidence" value="ECO:0007669"/>
    <property type="project" value="UniProtKB-KW"/>
</dbReference>
<protein>
    <submittedName>
        <fullName evidence="1">Nucleotidyltransferase domain-containing protein</fullName>
    </submittedName>
</protein>
<feature type="non-terminal residue" evidence="1">
    <location>
        <position position="1"/>
    </location>
</feature>
<dbReference type="EMBL" id="SZOD01001661">
    <property type="protein sequence ID" value="TKI73063.1"/>
    <property type="molecule type" value="Genomic_DNA"/>
</dbReference>
<name>A0A4V5TMS1_BACMY</name>
<evidence type="ECO:0000313" key="1">
    <source>
        <dbReference type="EMBL" id="TKI73063.1"/>
    </source>
</evidence>